<dbReference type="HOGENOM" id="CLU_046540_4_1_4"/>
<dbReference type="InterPro" id="IPR033855">
    <property type="entry name" value="Protein_C"/>
</dbReference>
<dbReference type="PANTHER" id="PTHR42987">
    <property type="entry name" value="PEPTIDASE S49"/>
    <property type="match status" value="1"/>
</dbReference>
<dbReference type="RefSeq" id="WP_013696941.1">
    <property type="nucleotide sequence ID" value="NC_015381.1"/>
</dbReference>
<dbReference type="STRING" id="999541.bgla_1g09020"/>
<dbReference type="AlphaFoldDB" id="F2LAT7"/>
<dbReference type="eggNOG" id="COG0616">
    <property type="taxonomic scope" value="Bacteria"/>
</dbReference>
<dbReference type="InterPro" id="IPR002142">
    <property type="entry name" value="Peptidase_S49"/>
</dbReference>
<dbReference type="SUPFAM" id="SSF52096">
    <property type="entry name" value="ClpP/crotonase"/>
    <property type="match status" value="1"/>
</dbReference>
<dbReference type="Proteomes" id="UP000008316">
    <property type="component" value="Chromosome 1"/>
</dbReference>
<name>F2LAT7_BURGS</name>
<organism evidence="4 5">
    <name type="scientific">Burkholderia gladioli (strain BSR3)</name>
    <dbReference type="NCBI Taxonomy" id="999541"/>
    <lineage>
        <taxon>Bacteria</taxon>
        <taxon>Pseudomonadati</taxon>
        <taxon>Pseudomonadota</taxon>
        <taxon>Betaproteobacteria</taxon>
        <taxon>Burkholderiales</taxon>
        <taxon>Burkholderiaceae</taxon>
        <taxon>Burkholderia</taxon>
    </lineage>
</organism>
<dbReference type="Gene3D" id="6.20.330.10">
    <property type="match status" value="1"/>
</dbReference>
<accession>F2LAT7</accession>
<proteinExistence type="inferred from homology"/>
<protein>
    <submittedName>
        <fullName evidence="4">Peptidase S49</fullName>
    </submittedName>
</protein>
<dbReference type="EMBL" id="CP002599">
    <property type="protein sequence ID" value="AEA59587.1"/>
    <property type="molecule type" value="Genomic_DNA"/>
</dbReference>
<dbReference type="InterPro" id="IPR029045">
    <property type="entry name" value="ClpP/crotonase-like_dom_sf"/>
</dbReference>
<dbReference type="GO" id="GO:0006508">
    <property type="term" value="P:proteolysis"/>
    <property type="evidence" value="ECO:0007669"/>
    <property type="project" value="InterPro"/>
</dbReference>
<dbReference type="GO" id="GO:0008233">
    <property type="term" value="F:peptidase activity"/>
    <property type="evidence" value="ECO:0007669"/>
    <property type="project" value="InterPro"/>
</dbReference>
<dbReference type="CDD" id="cd07022">
    <property type="entry name" value="S49_Sppa_36K_type"/>
    <property type="match status" value="1"/>
</dbReference>
<evidence type="ECO:0000313" key="4">
    <source>
        <dbReference type="EMBL" id="AEA59587.1"/>
    </source>
</evidence>
<dbReference type="Pfam" id="PF01343">
    <property type="entry name" value="Peptidase_S49"/>
    <property type="match status" value="1"/>
</dbReference>
<keyword evidence="5" id="KW-1185">Reference proteome</keyword>
<dbReference type="PANTHER" id="PTHR42987:SF7">
    <property type="entry name" value="SIGNAL PEPTIDE PEPTIDASE SPPA-RELATED"/>
    <property type="match status" value="1"/>
</dbReference>
<evidence type="ECO:0000256" key="1">
    <source>
        <dbReference type="ARBA" id="ARBA00008683"/>
    </source>
</evidence>
<feature type="compositionally biased region" description="Basic residues" evidence="2">
    <location>
        <begin position="327"/>
        <end position="336"/>
    </location>
</feature>
<comment type="similarity">
    <text evidence="1">Belongs to the peptidase S49 family.</text>
</comment>
<feature type="domain" description="Peptidase S49" evidence="3">
    <location>
        <begin position="137"/>
        <end position="283"/>
    </location>
</feature>
<evidence type="ECO:0000259" key="3">
    <source>
        <dbReference type="Pfam" id="PF01343"/>
    </source>
</evidence>
<evidence type="ECO:0000313" key="5">
    <source>
        <dbReference type="Proteomes" id="UP000008316"/>
    </source>
</evidence>
<dbReference type="KEGG" id="bgd:bgla_1g09020"/>
<sequence length="353" mass="37526">MSHLLTQFVNTPWAIQPERLQMMATVLARWSAGGHATEAVLASVRADHAAVAARRANTGRNVGGNIAVLCFYGSVLQRKSPADDVSGSGFMSLEQFMSQFRAMMADSSVSGILIDIDSPGGGVYGVPEAAAEIRAARGKKPVYAVANSVAASAAYWITSSASEFYVTSSGELGSIGVYASHQDLSAALEKEGIKTTLVSAGKYKTERNPFGPLSKEAEAAMQSRIDACYRTFVRDVARSRNVDAAYVNARMGQGRLVGASDAVAAKMADGVMTFDEVLAKLSRDISAKRMPGSPRSMAGEGTMRASQARAGSDSGNTDRLSNVSNARRLRSRRPSQLRRELDLLDAMAGVKKK</sequence>
<reference evidence="4 5" key="1">
    <citation type="journal article" date="2011" name="J. Bacteriol.">
        <title>Complete genome sequence of Burkholderia gladioli BSR3.</title>
        <authorList>
            <person name="Seo Y.S."/>
            <person name="Lim J."/>
            <person name="Choi B.S."/>
            <person name="Kim H."/>
            <person name="Goo E."/>
            <person name="Lee B."/>
            <person name="Lim J.S."/>
            <person name="Choi I.Y."/>
            <person name="Moon J.S."/>
            <person name="Kim J."/>
            <person name="Hwang I."/>
        </authorList>
    </citation>
    <scope>NUCLEOTIDE SEQUENCE [LARGE SCALE GENOMIC DNA]</scope>
    <source>
        <strain evidence="4 5">BSR3</strain>
    </source>
</reference>
<gene>
    <name evidence="4" type="ordered locus">bgla_1g09020</name>
</gene>
<feature type="region of interest" description="Disordered" evidence="2">
    <location>
        <begin position="285"/>
        <end position="353"/>
    </location>
</feature>
<dbReference type="Gene3D" id="3.90.226.10">
    <property type="entry name" value="2-enoyl-CoA Hydratase, Chain A, domain 1"/>
    <property type="match status" value="1"/>
</dbReference>
<evidence type="ECO:0000256" key="2">
    <source>
        <dbReference type="SAM" id="MobiDB-lite"/>
    </source>
</evidence>